<dbReference type="AlphaFoldDB" id="F4X1A9"/>
<keyword evidence="2" id="KW-1185">Reference proteome</keyword>
<proteinExistence type="predicted"/>
<sequence length="147" mass="16749">MLRSSQSVRFEVGNYVNQNENWRRLVPVGLIIEIRVDVGSVGMRRTEIWRENIGIPLRRNSGSCSGGFGPHYELRGRGNHDDSDFGDIIKKLPVITVHLTPAAQRHRYYRLFAITLPQVLMNKLHARSRGASQAWNFEAGGRIDPRV</sequence>
<evidence type="ECO:0000313" key="2">
    <source>
        <dbReference type="Proteomes" id="UP000007755"/>
    </source>
</evidence>
<accession>F4X1A9</accession>
<name>F4X1A9_ACREC</name>
<protein>
    <submittedName>
        <fullName evidence="1">Uncharacterized protein</fullName>
    </submittedName>
</protein>
<evidence type="ECO:0000313" key="1">
    <source>
        <dbReference type="EMBL" id="EGI59781.1"/>
    </source>
</evidence>
<dbReference type="InParanoid" id="F4X1A9"/>
<dbReference type="EMBL" id="GL888528">
    <property type="protein sequence ID" value="EGI59781.1"/>
    <property type="molecule type" value="Genomic_DNA"/>
</dbReference>
<reference evidence="1" key="1">
    <citation type="submission" date="2011-02" db="EMBL/GenBank/DDBJ databases">
        <title>The genome of the leaf-cutting ant Acromyrmex echinatior suggests key adaptations to social evolution and fungus farming.</title>
        <authorList>
            <person name="Nygaard S."/>
            <person name="Zhang G."/>
        </authorList>
    </citation>
    <scope>NUCLEOTIDE SEQUENCE</scope>
</reference>
<dbReference type="Proteomes" id="UP000007755">
    <property type="component" value="Unassembled WGS sequence"/>
</dbReference>
<gene>
    <name evidence="1" type="ORF">G5I_12068</name>
</gene>
<organism evidence="2">
    <name type="scientific">Acromyrmex echinatior</name>
    <name type="common">Panamanian leafcutter ant</name>
    <name type="synonym">Acromyrmex octospinosus echinatior</name>
    <dbReference type="NCBI Taxonomy" id="103372"/>
    <lineage>
        <taxon>Eukaryota</taxon>
        <taxon>Metazoa</taxon>
        <taxon>Ecdysozoa</taxon>
        <taxon>Arthropoda</taxon>
        <taxon>Hexapoda</taxon>
        <taxon>Insecta</taxon>
        <taxon>Pterygota</taxon>
        <taxon>Neoptera</taxon>
        <taxon>Endopterygota</taxon>
        <taxon>Hymenoptera</taxon>
        <taxon>Apocrita</taxon>
        <taxon>Aculeata</taxon>
        <taxon>Formicoidea</taxon>
        <taxon>Formicidae</taxon>
        <taxon>Myrmicinae</taxon>
        <taxon>Acromyrmex</taxon>
    </lineage>
</organism>